<keyword evidence="4" id="KW-1185">Reference proteome</keyword>
<comment type="caution">
    <text evidence="3">The sequence shown here is derived from an EMBL/GenBank/DDBJ whole genome shotgun (WGS) entry which is preliminary data.</text>
</comment>
<dbReference type="InParanoid" id="A0A7X0MXK2"/>
<evidence type="ECO:0000313" key="4">
    <source>
        <dbReference type="Proteomes" id="UP000528457"/>
    </source>
</evidence>
<dbReference type="PANTHER" id="PTHR43283:SF7">
    <property type="entry name" value="BETA-LACTAMASE-RELATED DOMAIN-CONTAINING PROTEIN"/>
    <property type="match status" value="1"/>
</dbReference>
<dbReference type="Gene3D" id="3.40.710.10">
    <property type="entry name" value="DD-peptidase/beta-lactamase superfamily"/>
    <property type="match status" value="1"/>
</dbReference>
<dbReference type="InterPro" id="IPR050789">
    <property type="entry name" value="Diverse_Enzym_Activities"/>
</dbReference>
<dbReference type="EMBL" id="JACHHT010000005">
    <property type="protein sequence ID" value="MBB6523861.1"/>
    <property type="molecule type" value="Genomic_DNA"/>
</dbReference>
<evidence type="ECO:0000259" key="2">
    <source>
        <dbReference type="Pfam" id="PF00144"/>
    </source>
</evidence>
<accession>A0A7X0MXK2</accession>
<sequence>MPISGRSLTRTICLALIAFIIAFFWANPKAYSYLRYGPTVINGLGAKLLCSGVFVAGRDAEEVFTQDVLTSHALAHYSSFDVNRQTEEAEVSSFGLFSQKAKYNPDFGCSLYHHEAPTFNAPTITEQVGFQWPEDTPSEDIQNILDSIIKENEQKPHIDTRALLVAHQGKIIAEAYAPGYQQDSQFLSWSMAKSVTSSLVGIWLEEHGQNIDQAPGFAEWQNDDRKNIHLRHLLNMASGLAFDESYEPGDNATRMLFFEDNMARYARTAAAEVEAAPGDKFVYSSGTTNILSGWLFDKLGGSENYYRFAQEKLFLPSGIQSAVFEPDASGSFVGSSYLYMTAREWAKFGQLYLQRGKLNGQQIIPEHWVDFAKAPIDAAPKGEYGGQFWLNAGAKDDRSKRMFKDLPTDLYLASGHNGQYVVIIPSRELVMVRLGWSNGERFDLNGHFANILSALDKNEIAAK</sequence>
<dbReference type="SUPFAM" id="SSF56601">
    <property type="entry name" value="beta-lactamase/transpeptidase-like"/>
    <property type="match status" value="1"/>
</dbReference>
<dbReference type="RefSeq" id="WP_166843593.1">
    <property type="nucleotide sequence ID" value="NZ_JAAONY010000005.1"/>
</dbReference>
<name>A0A7X0MXK2_9GAMM</name>
<dbReference type="AlphaFoldDB" id="A0A7X0MXK2"/>
<evidence type="ECO:0000256" key="1">
    <source>
        <dbReference type="SAM" id="Phobius"/>
    </source>
</evidence>
<dbReference type="InterPro" id="IPR012338">
    <property type="entry name" value="Beta-lactam/transpept-like"/>
</dbReference>
<feature type="domain" description="Beta-lactamase-related" evidence="2">
    <location>
        <begin position="145"/>
        <end position="449"/>
    </location>
</feature>
<evidence type="ECO:0000313" key="3">
    <source>
        <dbReference type="EMBL" id="MBB6523861.1"/>
    </source>
</evidence>
<keyword evidence="1" id="KW-1133">Transmembrane helix</keyword>
<dbReference type="InterPro" id="IPR001466">
    <property type="entry name" value="Beta-lactam-related"/>
</dbReference>
<keyword evidence="1" id="KW-0472">Membrane</keyword>
<protein>
    <recommendedName>
        <fullName evidence="2">Beta-lactamase-related domain-containing protein</fullName>
    </recommendedName>
</protein>
<reference evidence="3 4" key="1">
    <citation type="submission" date="2020-08" db="EMBL/GenBank/DDBJ databases">
        <title>Genomic Encyclopedia of Type Strains, Phase IV (KMG-IV): sequencing the most valuable type-strain genomes for metagenomic binning, comparative biology and taxonomic classification.</title>
        <authorList>
            <person name="Goeker M."/>
        </authorList>
    </citation>
    <scope>NUCLEOTIDE SEQUENCE [LARGE SCALE GENOMIC DNA]</scope>
    <source>
        <strain evidence="3 4">DSM 22368</strain>
    </source>
</reference>
<dbReference type="Proteomes" id="UP000528457">
    <property type="component" value="Unassembled WGS sequence"/>
</dbReference>
<dbReference type="PANTHER" id="PTHR43283">
    <property type="entry name" value="BETA-LACTAMASE-RELATED"/>
    <property type="match status" value="1"/>
</dbReference>
<dbReference type="Pfam" id="PF00144">
    <property type="entry name" value="Beta-lactamase"/>
    <property type="match status" value="1"/>
</dbReference>
<feature type="transmembrane region" description="Helical" evidence="1">
    <location>
        <begin position="7"/>
        <end position="26"/>
    </location>
</feature>
<proteinExistence type="predicted"/>
<gene>
    <name evidence="3" type="ORF">HNR48_004176</name>
</gene>
<keyword evidence="1" id="KW-0812">Transmembrane</keyword>
<organism evidence="3 4">
    <name type="scientific">Pseudoteredinibacter isoporae</name>
    <dbReference type="NCBI Taxonomy" id="570281"/>
    <lineage>
        <taxon>Bacteria</taxon>
        <taxon>Pseudomonadati</taxon>
        <taxon>Pseudomonadota</taxon>
        <taxon>Gammaproteobacteria</taxon>
        <taxon>Cellvibrionales</taxon>
        <taxon>Cellvibrionaceae</taxon>
        <taxon>Pseudoteredinibacter</taxon>
    </lineage>
</organism>